<name>A0A2A5JVK8_PSEO7</name>
<feature type="compositionally biased region" description="Basic and acidic residues" evidence="1">
    <location>
        <begin position="1"/>
        <end position="10"/>
    </location>
</feature>
<evidence type="ECO:0000313" key="2">
    <source>
        <dbReference type="EMBL" id="PCK33440.1"/>
    </source>
</evidence>
<proteinExistence type="predicted"/>
<dbReference type="RefSeq" id="WP_099640390.1">
    <property type="nucleotide sequence ID" value="NZ_JAQPZX010000028.1"/>
</dbReference>
<evidence type="ECO:0000256" key="1">
    <source>
        <dbReference type="SAM" id="MobiDB-lite"/>
    </source>
</evidence>
<accession>A0A2A5JVK8</accession>
<keyword evidence="3" id="KW-1185">Reference proteome</keyword>
<sequence>MTKPSFDEFMHTALNDEDTQPKPQRDLWQGVERAINQAQPIQAPRQNNWQKLSGIAACTIAGLLAWQVIMNQPKQDSLANISAFFEQQKQSLLVQYETQPALTTDWQVQLHELEQAEQAIKLSLKQDPENAALLKMLAQVYQQQLDLINKVHEPRWQQI</sequence>
<organism evidence="2 3">
    <name type="scientific">Pseudoalteromonas piscicida</name>
    <dbReference type="NCBI Taxonomy" id="43662"/>
    <lineage>
        <taxon>Bacteria</taxon>
        <taxon>Pseudomonadati</taxon>
        <taxon>Pseudomonadota</taxon>
        <taxon>Gammaproteobacteria</taxon>
        <taxon>Alteromonadales</taxon>
        <taxon>Pseudoalteromonadaceae</taxon>
        <taxon>Pseudoalteromonas</taxon>
    </lineage>
</organism>
<gene>
    <name evidence="2" type="ORF">CEX98_01565</name>
</gene>
<reference evidence="3" key="1">
    <citation type="journal article" date="2019" name="Genome Announc.">
        <title>Draft Genome Sequence of Pseudoalteromonas piscicida Strain 36Y ROTHPW, an Hypersaline Seawater Isolate from the South Coast of Sonora, Mexico.</title>
        <authorList>
            <person name="Sanchez-Diaz R."/>
            <person name="Molina-Garza Z.J."/>
            <person name="Cruz-Suarez L.E."/>
            <person name="Selvin J."/>
            <person name="Kiran G.S."/>
            <person name="Ibarra-Gamez J.C."/>
            <person name="Gomez-Gil B."/>
            <person name="Galaviz-Silva L."/>
        </authorList>
    </citation>
    <scope>NUCLEOTIDE SEQUENCE [LARGE SCALE GENOMIC DNA]</scope>
    <source>
        <strain evidence="3">36Y_RITHPW</strain>
    </source>
</reference>
<dbReference type="OrthoDB" id="6227277at2"/>
<evidence type="ECO:0000313" key="3">
    <source>
        <dbReference type="Proteomes" id="UP000228621"/>
    </source>
</evidence>
<comment type="caution">
    <text evidence="2">The sequence shown here is derived from an EMBL/GenBank/DDBJ whole genome shotgun (WGS) entry which is preliminary data.</text>
</comment>
<protein>
    <submittedName>
        <fullName evidence="2">Uncharacterized protein</fullName>
    </submittedName>
</protein>
<dbReference type="EMBL" id="NKHF01000007">
    <property type="protein sequence ID" value="PCK33440.1"/>
    <property type="molecule type" value="Genomic_DNA"/>
</dbReference>
<dbReference type="AlphaFoldDB" id="A0A2A5JVK8"/>
<feature type="region of interest" description="Disordered" evidence="1">
    <location>
        <begin position="1"/>
        <end position="23"/>
    </location>
</feature>
<dbReference type="Proteomes" id="UP000228621">
    <property type="component" value="Unassembled WGS sequence"/>
</dbReference>